<dbReference type="CDD" id="cd01299">
    <property type="entry name" value="Met_dep_hydrolase_A"/>
    <property type="match status" value="1"/>
</dbReference>
<proteinExistence type="predicted"/>
<evidence type="ECO:0000259" key="2">
    <source>
        <dbReference type="Pfam" id="PF01979"/>
    </source>
</evidence>
<protein>
    <submittedName>
        <fullName evidence="3">Amidohydrolase family protein</fullName>
    </submittedName>
</protein>
<dbReference type="InterPro" id="IPR051781">
    <property type="entry name" value="Metallo-dep_Hydrolase"/>
</dbReference>
<evidence type="ECO:0000313" key="4">
    <source>
        <dbReference type="Proteomes" id="UP000824504"/>
    </source>
</evidence>
<feature type="domain" description="Amidohydrolase-related" evidence="2">
    <location>
        <begin position="72"/>
        <end position="386"/>
    </location>
</feature>
<reference evidence="3 4" key="1">
    <citation type="submission" date="2021-07" db="EMBL/GenBank/DDBJ databases">
        <title>complete genome sequencing of Tessaracoccus sp.J1M15.</title>
        <authorList>
            <person name="Bae J.-W."/>
            <person name="Kim D.-y."/>
        </authorList>
    </citation>
    <scope>NUCLEOTIDE SEQUENCE [LARGE SCALE GENOMIC DNA]</scope>
    <source>
        <strain evidence="3 4">J1M15</strain>
    </source>
</reference>
<feature type="region of interest" description="Disordered" evidence="1">
    <location>
        <begin position="406"/>
        <end position="426"/>
    </location>
</feature>
<evidence type="ECO:0000313" key="3">
    <source>
        <dbReference type="EMBL" id="QXT61928.1"/>
    </source>
</evidence>
<evidence type="ECO:0000256" key="1">
    <source>
        <dbReference type="SAM" id="MobiDB-lite"/>
    </source>
</evidence>
<dbReference type="RefSeq" id="WP_219080331.1">
    <property type="nucleotide sequence ID" value="NZ_CP079216.1"/>
</dbReference>
<gene>
    <name evidence="3" type="ORF">KDB89_09010</name>
</gene>
<dbReference type="PANTHER" id="PTHR43135:SF3">
    <property type="entry name" value="ALPHA-D-RIBOSE 1-METHYLPHOSPHONATE 5-TRIPHOSPHATE DIPHOSPHATASE"/>
    <property type="match status" value="1"/>
</dbReference>
<organism evidence="3 4">
    <name type="scientific">Tessaracoccus palaemonis</name>
    <dbReference type="NCBI Taxonomy" id="2829499"/>
    <lineage>
        <taxon>Bacteria</taxon>
        <taxon>Bacillati</taxon>
        <taxon>Actinomycetota</taxon>
        <taxon>Actinomycetes</taxon>
        <taxon>Propionibacteriales</taxon>
        <taxon>Propionibacteriaceae</taxon>
        <taxon>Tessaracoccus</taxon>
    </lineage>
</organism>
<keyword evidence="4" id="KW-1185">Reference proteome</keyword>
<sequence>MPEYAHSLRDVDPAAPRESHVIIASRVFPATGAATIIDGAVVTDGDGIVWVGPASDLPHRWAEQAVHHPGATILPGLIETHAHLGSYAPRLDPRPEGDREVALTALSSAAMARQLASLGVTTVQSLGSPHYADVALRDAIASGILAGPRIVAAGPQLTTTGGHAWRNGAEVDSLSQIRAEVRAHHKAGVDVIKVMATGGFMTAGTAPWNAQFTEEELRTVVEEAHRLGHHTAAHAHGTEGIRRAVRAGFDYIAHASFVDKEGRTAFDSELADELARNGTFVDVCSPPSWPAVAGETIAPRAGELYRHGVRLVTGHDIGAVIPASAFIHGLEQLHEAGLPITEVLLSATSRAAAAVGLAGRTGVLAQGYAADLIVVDGDPTADLSSLRNLRFILTDGHRFIPQAVEPFDPNRLHSPGGAGPQEARSAYAAGLRRRLTHPDPIPQPIA</sequence>
<accession>A0ABX8SET5</accession>
<dbReference type="InterPro" id="IPR057744">
    <property type="entry name" value="OTAase-like"/>
</dbReference>
<dbReference type="InterPro" id="IPR006680">
    <property type="entry name" value="Amidohydro-rel"/>
</dbReference>
<dbReference type="Proteomes" id="UP000824504">
    <property type="component" value="Chromosome"/>
</dbReference>
<name>A0ABX8SET5_9ACTN</name>
<dbReference type="PANTHER" id="PTHR43135">
    <property type="entry name" value="ALPHA-D-RIBOSE 1-METHYLPHOSPHONATE 5-TRIPHOSPHATE DIPHOSPHATASE"/>
    <property type="match status" value="1"/>
</dbReference>
<dbReference type="Pfam" id="PF01979">
    <property type="entry name" value="Amidohydro_1"/>
    <property type="match status" value="1"/>
</dbReference>
<dbReference type="EMBL" id="CP079216">
    <property type="protein sequence ID" value="QXT61928.1"/>
    <property type="molecule type" value="Genomic_DNA"/>
</dbReference>